<reference evidence="2 3" key="1">
    <citation type="submission" date="2018-11" db="EMBL/GenBank/DDBJ databases">
        <title>Genome sequence of Saitozyma podzolica DSM 27192.</title>
        <authorList>
            <person name="Aliyu H."/>
            <person name="Gorte O."/>
            <person name="Ochsenreither K."/>
        </authorList>
    </citation>
    <scope>NUCLEOTIDE SEQUENCE [LARGE SCALE GENOMIC DNA]</scope>
    <source>
        <strain evidence="2 3">DSM 27192</strain>
    </source>
</reference>
<evidence type="ECO:0008006" key="4">
    <source>
        <dbReference type="Google" id="ProtNLM"/>
    </source>
</evidence>
<sequence>MSTSDQDPIVQSLQPYTSCDCSDALLKLKVVHGGFLSGPSMWSPKRQEGNTKIVGPAYTVKYALLNDPAPKVAKHYIDEIPKGSVIFISSPPNLPNAVYGGLMSNRAKESGAVGTVVDGRIRDLNEHREIGMPVFARDVGTASPYELVKVVGINVPVKLQSEHQDMTINPGDYIVADLDGVVVIPHELAETVIPLMKRQVEADAKVLGAIRDGMRFTEASEKFRV</sequence>
<keyword evidence="3" id="KW-1185">Reference proteome</keyword>
<dbReference type="EMBL" id="RSCD01000004">
    <property type="protein sequence ID" value="RSH93483.1"/>
    <property type="molecule type" value="Genomic_DNA"/>
</dbReference>
<dbReference type="Gene3D" id="3.50.30.40">
    <property type="entry name" value="Ribonuclease E inhibitor RraA/RraA-like"/>
    <property type="match status" value="1"/>
</dbReference>
<dbReference type="PANTHER" id="PTHR33254:SF28">
    <property type="entry name" value="4-HYDROXY-4-METHYL-2-OXOGLUTARATE ALDOLASE"/>
    <property type="match status" value="1"/>
</dbReference>
<dbReference type="GO" id="GO:0047443">
    <property type="term" value="F:4-hydroxy-4-methyl-2-oxoglutarate aldolase activity"/>
    <property type="evidence" value="ECO:0007669"/>
    <property type="project" value="TreeGrafter"/>
</dbReference>
<dbReference type="CDD" id="cd16841">
    <property type="entry name" value="RraA_family"/>
    <property type="match status" value="1"/>
</dbReference>
<dbReference type="GO" id="GO:0046872">
    <property type="term" value="F:metal ion binding"/>
    <property type="evidence" value="ECO:0007669"/>
    <property type="project" value="UniProtKB-KW"/>
</dbReference>
<dbReference type="AlphaFoldDB" id="A0A427YQV5"/>
<comment type="cofactor">
    <cofactor evidence="1">
        <name>Mg(2+)</name>
        <dbReference type="ChEBI" id="CHEBI:18420"/>
    </cofactor>
</comment>
<name>A0A427YQV5_9TREE</name>
<keyword evidence="1" id="KW-0460">Magnesium</keyword>
<dbReference type="STRING" id="1890683.A0A427YQV5"/>
<gene>
    <name evidence="2" type="ORF">EHS25_007839</name>
</gene>
<dbReference type="PANTHER" id="PTHR33254">
    <property type="entry name" value="4-HYDROXY-4-METHYL-2-OXOGLUTARATE ALDOLASE 3-RELATED"/>
    <property type="match status" value="1"/>
</dbReference>
<comment type="caution">
    <text evidence="2">The sequence shown here is derived from an EMBL/GenBank/DDBJ whole genome shotgun (WGS) entry which is preliminary data.</text>
</comment>
<dbReference type="Pfam" id="PF03737">
    <property type="entry name" value="RraA-like"/>
    <property type="match status" value="1"/>
</dbReference>
<dbReference type="InterPro" id="IPR036704">
    <property type="entry name" value="RraA/RraA-like_sf"/>
</dbReference>
<dbReference type="GO" id="GO:0008948">
    <property type="term" value="F:oxaloacetate decarboxylase activity"/>
    <property type="evidence" value="ECO:0007669"/>
    <property type="project" value="TreeGrafter"/>
</dbReference>
<dbReference type="Proteomes" id="UP000279259">
    <property type="component" value="Unassembled WGS sequence"/>
</dbReference>
<feature type="binding site" evidence="1">
    <location>
        <position position="122"/>
    </location>
    <ligand>
        <name>substrate</name>
    </ligand>
</feature>
<protein>
    <recommendedName>
        <fullName evidence="4">4-hydroxy-4-methyl-2-oxoglutarate aldolase</fullName>
    </recommendedName>
</protein>
<keyword evidence="1" id="KW-0479">Metal-binding</keyword>
<evidence type="ECO:0000256" key="1">
    <source>
        <dbReference type="PIRSR" id="PIRSR605493-1"/>
    </source>
</evidence>
<accession>A0A427YQV5</accession>
<evidence type="ECO:0000313" key="2">
    <source>
        <dbReference type="EMBL" id="RSH93483.1"/>
    </source>
</evidence>
<feature type="binding site" evidence="1">
    <location>
        <begin position="100"/>
        <end position="103"/>
    </location>
    <ligand>
        <name>substrate</name>
    </ligand>
</feature>
<proteinExistence type="predicted"/>
<organism evidence="2 3">
    <name type="scientific">Saitozyma podzolica</name>
    <dbReference type="NCBI Taxonomy" id="1890683"/>
    <lineage>
        <taxon>Eukaryota</taxon>
        <taxon>Fungi</taxon>
        <taxon>Dikarya</taxon>
        <taxon>Basidiomycota</taxon>
        <taxon>Agaricomycotina</taxon>
        <taxon>Tremellomycetes</taxon>
        <taxon>Tremellales</taxon>
        <taxon>Trimorphomycetaceae</taxon>
        <taxon>Saitozyma</taxon>
    </lineage>
</organism>
<dbReference type="OrthoDB" id="1476984at2759"/>
<evidence type="ECO:0000313" key="3">
    <source>
        <dbReference type="Proteomes" id="UP000279259"/>
    </source>
</evidence>
<dbReference type="SUPFAM" id="SSF89562">
    <property type="entry name" value="RraA-like"/>
    <property type="match status" value="1"/>
</dbReference>
<dbReference type="InterPro" id="IPR005493">
    <property type="entry name" value="RraA/RraA-like"/>
</dbReference>
<feature type="binding site" evidence="1">
    <location>
        <position position="123"/>
    </location>
    <ligand>
        <name>substrate</name>
    </ligand>
</feature>